<gene>
    <name evidence="2" type="ORF">NEILACOT_05316</name>
</gene>
<sequence length="44" mass="5020">MFGFRRHFIFRRFFTVAGLPEAKGRGMPFAGAPEPRAGTMPLRH</sequence>
<comment type="caution">
    <text evidence="2">The sequence shown here is derived from an EMBL/GenBank/DDBJ whole genome shotgun (WGS) entry which is preliminary data.</text>
</comment>
<protein>
    <submittedName>
        <fullName evidence="2">Uncharacterized protein</fullName>
    </submittedName>
</protein>
<organism evidence="2 3">
    <name type="scientific">Neisseria lactamica ATCC 23970</name>
    <dbReference type="NCBI Taxonomy" id="546265"/>
    <lineage>
        <taxon>Bacteria</taxon>
        <taxon>Pseudomonadati</taxon>
        <taxon>Pseudomonadota</taxon>
        <taxon>Betaproteobacteria</taxon>
        <taxon>Neisseriales</taxon>
        <taxon>Neisseriaceae</taxon>
        <taxon>Neisseria</taxon>
    </lineage>
</organism>
<reference evidence="2 3" key="1">
    <citation type="submission" date="2009-10" db="EMBL/GenBank/DDBJ databases">
        <authorList>
            <person name="Weinstock G."/>
            <person name="Sodergren E."/>
            <person name="Clifton S."/>
            <person name="Fulton L."/>
            <person name="Fulton B."/>
            <person name="Courtney L."/>
            <person name="Fronick C."/>
            <person name="Harrison M."/>
            <person name="Strong C."/>
            <person name="Farmer C."/>
            <person name="Delahaunty K."/>
            <person name="Markovic C."/>
            <person name="Hall O."/>
            <person name="Minx P."/>
            <person name="Tomlinson C."/>
            <person name="Mitreva M."/>
            <person name="Nelson J."/>
            <person name="Hou S."/>
            <person name="Wollam A."/>
            <person name="Pepin K.H."/>
            <person name="Johnson M."/>
            <person name="Bhonagiri V."/>
            <person name="Nash W.E."/>
            <person name="Warren W."/>
            <person name="Chinwalla A."/>
            <person name="Mardis E.R."/>
            <person name="Wilson R.K."/>
        </authorList>
    </citation>
    <scope>NUCLEOTIDE SEQUENCE [LARGE SCALE GENOMIC DNA]</scope>
    <source>
        <strain evidence="2 3">ATCC 23970</strain>
    </source>
</reference>
<dbReference type="EMBL" id="ACEQ02000034">
    <property type="protein sequence ID" value="EEZ74669.1"/>
    <property type="molecule type" value="Genomic_DNA"/>
</dbReference>
<evidence type="ECO:0000313" key="3">
    <source>
        <dbReference type="Proteomes" id="UP000003843"/>
    </source>
</evidence>
<accession>D0WCN4</accession>
<evidence type="ECO:0000313" key="2">
    <source>
        <dbReference type="EMBL" id="EEZ74669.1"/>
    </source>
</evidence>
<feature type="region of interest" description="Disordered" evidence="1">
    <location>
        <begin position="25"/>
        <end position="44"/>
    </location>
</feature>
<dbReference type="AlphaFoldDB" id="D0WCN4"/>
<proteinExistence type="predicted"/>
<evidence type="ECO:0000256" key="1">
    <source>
        <dbReference type="SAM" id="MobiDB-lite"/>
    </source>
</evidence>
<dbReference type="Proteomes" id="UP000003843">
    <property type="component" value="Unassembled WGS sequence"/>
</dbReference>
<name>D0WCN4_NEILA</name>